<dbReference type="PROSITE" id="PS51892">
    <property type="entry name" value="SUBTILASE"/>
    <property type="match status" value="1"/>
</dbReference>
<keyword evidence="5 8" id="KW-0378">Hydrolase</keyword>
<comment type="caution">
    <text evidence="12">The sequence shown here is derived from an EMBL/GenBank/DDBJ whole genome shotgun (WGS) entry which is preliminary data.</text>
</comment>
<comment type="similarity">
    <text evidence="1 8 9">Belongs to the peptidase S8 family.</text>
</comment>
<dbReference type="InterPro" id="IPR017296">
    <property type="entry name" value="Peptidase_S8A_SAM-P45"/>
</dbReference>
<evidence type="ECO:0000256" key="8">
    <source>
        <dbReference type="PROSITE-ProRule" id="PRU01240"/>
    </source>
</evidence>
<dbReference type="InterPro" id="IPR036852">
    <property type="entry name" value="Peptidase_S8/S53_dom_sf"/>
</dbReference>
<dbReference type="Gene3D" id="2.60.40.10">
    <property type="entry name" value="Immunoglobulins"/>
    <property type="match status" value="1"/>
</dbReference>
<evidence type="ECO:0000259" key="10">
    <source>
        <dbReference type="Pfam" id="PF00082"/>
    </source>
</evidence>
<dbReference type="PROSITE" id="PS00138">
    <property type="entry name" value="SUBTILASE_SER"/>
    <property type="match status" value="1"/>
</dbReference>
<dbReference type="InterPro" id="IPR023828">
    <property type="entry name" value="Peptidase_S8_Ser-AS"/>
</dbReference>
<dbReference type="InterPro" id="IPR013783">
    <property type="entry name" value="Ig-like_fold"/>
</dbReference>
<feature type="domain" description="PA" evidence="11">
    <location>
        <begin position="852"/>
        <end position="926"/>
    </location>
</feature>
<dbReference type="InterPro" id="IPR051048">
    <property type="entry name" value="Peptidase_S8/S53_subtilisin"/>
</dbReference>
<dbReference type="Pfam" id="PF02225">
    <property type="entry name" value="PA"/>
    <property type="match status" value="1"/>
</dbReference>
<evidence type="ECO:0000256" key="1">
    <source>
        <dbReference type="ARBA" id="ARBA00011073"/>
    </source>
</evidence>
<dbReference type="GO" id="GO:0006508">
    <property type="term" value="P:proteolysis"/>
    <property type="evidence" value="ECO:0007669"/>
    <property type="project" value="UniProtKB-KW"/>
</dbReference>
<dbReference type="InterPro" id="IPR015500">
    <property type="entry name" value="Peptidase_S8_subtilisin-rel"/>
</dbReference>
<reference evidence="12 13" key="1">
    <citation type="submission" date="2021-01" db="EMBL/GenBank/DDBJ databases">
        <title>Whole genome shotgun sequence of Catellatospora citrea NBRC 14495.</title>
        <authorList>
            <person name="Komaki H."/>
            <person name="Tamura T."/>
        </authorList>
    </citation>
    <scope>NUCLEOTIDE SEQUENCE [LARGE SCALE GENOMIC DNA]</scope>
    <source>
        <strain evidence="12 13">NBRC 14495</strain>
    </source>
</reference>
<accession>A0A8J3P1L1</accession>
<feature type="domain" description="Peptidase S8/S53" evidence="10">
    <location>
        <begin position="269"/>
        <end position="532"/>
    </location>
</feature>
<organism evidence="12 13">
    <name type="scientific">Catellatospora citrea</name>
    <dbReference type="NCBI Taxonomy" id="53366"/>
    <lineage>
        <taxon>Bacteria</taxon>
        <taxon>Bacillati</taxon>
        <taxon>Actinomycetota</taxon>
        <taxon>Actinomycetes</taxon>
        <taxon>Micromonosporales</taxon>
        <taxon>Micromonosporaceae</taxon>
        <taxon>Catellatospora</taxon>
    </lineage>
</organism>
<keyword evidence="13" id="KW-1185">Reference proteome</keyword>
<evidence type="ECO:0000313" key="13">
    <source>
        <dbReference type="Proteomes" id="UP000659904"/>
    </source>
</evidence>
<dbReference type="PROSITE" id="PS00136">
    <property type="entry name" value="SUBTILASE_ASP"/>
    <property type="match status" value="1"/>
</dbReference>
<feature type="active site" description="Charge relay system" evidence="7 8">
    <location>
        <position position="310"/>
    </location>
</feature>
<dbReference type="InterPro" id="IPR023827">
    <property type="entry name" value="Peptidase_S8_Asp-AS"/>
</dbReference>
<name>A0A8J3P1L1_9ACTN</name>
<evidence type="ECO:0000256" key="5">
    <source>
        <dbReference type="ARBA" id="ARBA00022801"/>
    </source>
</evidence>
<dbReference type="PANTHER" id="PTHR43399:SF4">
    <property type="entry name" value="CELL WALL-ASSOCIATED PROTEASE"/>
    <property type="match status" value="1"/>
</dbReference>
<evidence type="ECO:0000256" key="7">
    <source>
        <dbReference type="PIRSR" id="PIRSR615500-1"/>
    </source>
</evidence>
<gene>
    <name evidence="12" type="ORF">Cci01nite_58440</name>
</gene>
<protein>
    <submittedName>
        <fullName evidence="12">Peptidase</fullName>
    </submittedName>
</protein>
<keyword evidence="2" id="KW-0964">Secreted</keyword>
<dbReference type="InterPro" id="IPR000209">
    <property type="entry name" value="Peptidase_S8/S53_dom"/>
</dbReference>
<keyword evidence="6 8" id="KW-0720">Serine protease</keyword>
<proteinExistence type="inferred from homology"/>
<dbReference type="SUPFAM" id="SSF52743">
    <property type="entry name" value="Subtilisin-like"/>
    <property type="match status" value="1"/>
</dbReference>
<feature type="active site" description="Charge relay system" evidence="7 8">
    <location>
        <position position="278"/>
    </location>
</feature>
<dbReference type="GO" id="GO:0005975">
    <property type="term" value="P:carbohydrate metabolic process"/>
    <property type="evidence" value="ECO:0007669"/>
    <property type="project" value="UniProtKB-ARBA"/>
</dbReference>
<dbReference type="InterPro" id="IPR046450">
    <property type="entry name" value="PA_dom_sf"/>
</dbReference>
<dbReference type="PANTHER" id="PTHR43399">
    <property type="entry name" value="SUBTILISIN-RELATED"/>
    <property type="match status" value="1"/>
</dbReference>
<evidence type="ECO:0000259" key="11">
    <source>
        <dbReference type="Pfam" id="PF02225"/>
    </source>
</evidence>
<evidence type="ECO:0000256" key="9">
    <source>
        <dbReference type="RuleBase" id="RU003355"/>
    </source>
</evidence>
<evidence type="ECO:0000256" key="3">
    <source>
        <dbReference type="ARBA" id="ARBA00022670"/>
    </source>
</evidence>
<dbReference type="Gene3D" id="3.40.50.200">
    <property type="entry name" value="Peptidase S8/S53 domain"/>
    <property type="match status" value="1"/>
</dbReference>
<dbReference type="AlphaFoldDB" id="A0A8J3P1L1"/>
<dbReference type="GO" id="GO:0004252">
    <property type="term" value="F:serine-type endopeptidase activity"/>
    <property type="evidence" value="ECO:0007669"/>
    <property type="project" value="UniProtKB-UniRule"/>
</dbReference>
<dbReference type="EMBL" id="BONH01000031">
    <property type="protein sequence ID" value="GIG00751.1"/>
    <property type="molecule type" value="Genomic_DNA"/>
</dbReference>
<evidence type="ECO:0000313" key="12">
    <source>
        <dbReference type="EMBL" id="GIG00751.1"/>
    </source>
</evidence>
<keyword evidence="3 8" id="KW-0645">Protease</keyword>
<evidence type="ECO:0000256" key="2">
    <source>
        <dbReference type="ARBA" id="ARBA00022525"/>
    </source>
</evidence>
<feature type="active site" description="Charge relay system" evidence="7 8">
    <location>
        <position position="485"/>
    </location>
</feature>
<dbReference type="PIRSF" id="PIRSF037852">
    <property type="entry name" value="Subtilisin_rel_SAV5721"/>
    <property type="match status" value="1"/>
</dbReference>
<dbReference type="PRINTS" id="PR00723">
    <property type="entry name" value="SUBTILISIN"/>
</dbReference>
<sequence>MDTSPLKNPINFAAARGVDREELHTMWSPLGRATAAGGMAAVLAFTVVATAQQTAAAATSAPDRTAATPTAGAQSVTLITGDVVTVSDAGGGRHTAAVRPAAGRERITFHTVEVDGGLRVLPSDVVPYVSSGAVDADLFDVDELLAAGYGDASTTGLPLIVRYAAGANAMRTSAGVTAVRDLPSIGGAALTAGRDGLAGFWRATAPTAPTAADTAAAASTAGSARTRGEAGRLGGGIDRIWLDGRVKAALDRSVAQIGAPAAWAAGYDGKGVDVAILDTGVDANHPDLAGRIGEARNFTDSPDAVDRHGHGTHVAATVGGTGAASGGTRKGVAPAANLLVGKVLNDAGSGYESWIVAGMEWAVESGAEVVSMSLGGSATDGQDPMSLAVDRLTAASGTLFVIAAGNEGSEYSVGSPGAAASALTVGAVDRDDNLADFSSRGPRLGDEGLKPEITAPGVGIVAARAAGTSMGTVVDANYTTASGTSMATPHVAGAAALLAQAHPGWKAGQLKNALVSTARANAALTVYQQGAGRVDLSRAVAQTVYGTATADFGLITVAPAAQAASRTLTFTNTGSAAVTLDLKVDVRNLDRGVAETDALTTGVSQVTVPAGGTADVTATLDPAKLDRGRHSGVITATGPGGIALRTAVGVTMTGPRHKVTLRALDPAGNPGMAPVVMLHGEDSRSDTLTWLVGNDGTVEVEEGTYLLQGLIEHGAPLDEQVTLVTDPELKVTRDMTVLLDARKGTPIRIETPKPAEQQAILSYYVHRVHGNGRSISHGVMHFSTVQQVNVTPTKPVTAGTYEFSSRWQLVAPLVQAQIDGVKGPLDINLLHLSPGYDGPRRLKLVRAGTGTAQQLAAARVRGAVALVETASDRTEQDQIAAAAAAGAAAIIIVRPADWSAWTVWEPQGEREPIPAMVVAYDDGQKLLARTTRSGATIDLTVTTFSPYLYDVFHVEHGRVPQQIVHRVTAANSMRIDTRYAHNGGEPFAREQRFGWRPWQDYSWNDTTRFVATPSVREEWVSAGDSVWQHRVHQEYPWGGWGPLAGGITDQPRSYRPGRTQETWFGPVVRPAAAGGLLSTRMGDVLSLRVPEFVDADGHAGLREGDQVAAKLWRDGTLAAELPHAMADVEVPAGAAGYRLQLTTARASAEWARATRTDTTWEFRSATVPGDKGAPLPLLQVDYEVPAGLDGSVAGRPHSVGIGLRHQAGLPTPRHTTLVVEVSFDEGASWRAVRVTGRGDAYIAHIPAGAGSVSLRTRATDGAGNTVSQTVVHAYDLR</sequence>
<dbReference type="SUPFAM" id="SSF52025">
    <property type="entry name" value="PA domain"/>
    <property type="match status" value="1"/>
</dbReference>
<dbReference type="Proteomes" id="UP000659904">
    <property type="component" value="Unassembled WGS sequence"/>
</dbReference>
<dbReference type="Gene3D" id="3.50.30.30">
    <property type="match status" value="1"/>
</dbReference>
<evidence type="ECO:0000256" key="4">
    <source>
        <dbReference type="ARBA" id="ARBA00022729"/>
    </source>
</evidence>
<dbReference type="Pfam" id="PF00082">
    <property type="entry name" value="Peptidase_S8"/>
    <property type="match status" value="1"/>
</dbReference>
<keyword evidence="4" id="KW-0732">Signal</keyword>
<dbReference type="InterPro" id="IPR003137">
    <property type="entry name" value="PA_domain"/>
</dbReference>
<evidence type="ECO:0000256" key="6">
    <source>
        <dbReference type="ARBA" id="ARBA00022825"/>
    </source>
</evidence>